<dbReference type="EMBL" id="PVNP01000192">
    <property type="protein sequence ID" value="PRO72187.1"/>
    <property type="molecule type" value="Genomic_DNA"/>
</dbReference>
<name>A0A2S9V6V9_9ALTE</name>
<reference evidence="3" key="1">
    <citation type="journal article" date="2020" name="Int. J. Syst. Evol. Microbiol.">
        <title>Alteromonas alba sp. nov., a marine bacterium isolated from the seawater of the West Pacific Ocean.</title>
        <authorList>
            <person name="Sun C."/>
            <person name="Wu Y.-H."/>
            <person name="Xamxidin M."/>
            <person name="Cheng H."/>
            <person name="Xu X.-W."/>
        </authorList>
    </citation>
    <scope>NUCLEOTIDE SEQUENCE [LARGE SCALE GENOMIC DNA]</scope>
    <source>
        <strain evidence="3">190</strain>
    </source>
</reference>
<dbReference type="PANTHER" id="PTHR46067:SF27">
    <property type="entry name" value="ACYL-COA N-ACYLTRANSFERASES (NAT) SUPERFAMILY PROTEIN"/>
    <property type="match status" value="1"/>
</dbReference>
<dbReference type="Proteomes" id="UP000238949">
    <property type="component" value="Unassembled WGS sequence"/>
</dbReference>
<protein>
    <submittedName>
        <fullName evidence="2">GNAT family N-acetyltransferase</fullName>
    </submittedName>
</protein>
<evidence type="ECO:0000313" key="3">
    <source>
        <dbReference type="Proteomes" id="UP000238949"/>
    </source>
</evidence>
<feature type="domain" description="N-acetyltransferase" evidence="1">
    <location>
        <begin position="2"/>
        <end position="161"/>
    </location>
</feature>
<evidence type="ECO:0000313" key="2">
    <source>
        <dbReference type="EMBL" id="PRO72187.1"/>
    </source>
</evidence>
<dbReference type="PANTHER" id="PTHR46067">
    <property type="entry name" value="ACYL-COA N-ACYLTRANSFERASES (NAT) SUPERFAMILY PROTEIN"/>
    <property type="match status" value="1"/>
</dbReference>
<dbReference type="AlphaFoldDB" id="A0A2S9V6V9"/>
<keyword evidence="3" id="KW-1185">Reference proteome</keyword>
<keyword evidence="2" id="KW-0808">Transferase</keyword>
<dbReference type="PROSITE" id="PS51186">
    <property type="entry name" value="GNAT"/>
    <property type="match status" value="1"/>
</dbReference>
<gene>
    <name evidence="2" type="ORF">C6Y40_18600</name>
</gene>
<comment type="caution">
    <text evidence="2">The sequence shown here is derived from an EMBL/GenBank/DDBJ whole genome shotgun (WGS) entry which is preliminary data.</text>
</comment>
<dbReference type="Pfam" id="PF13302">
    <property type="entry name" value="Acetyltransf_3"/>
    <property type="match status" value="1"/>
</dbReference>
<organism evidence="2 3">
    <name type="scientific">Alteromonas alba</name>
    <dbReference type="NCBI Taxonomy" id="2079529"/>
    <lineage>
        <taxon>Bacteria</taxon>
        <taxon>Pseudomonadati</taxon>
        <taxon>Pseudomonadota</taxon>
        <taxon>Gammaproteobacteria</taxon>
        <taxon>Alteromonadales</taxon>
        <taxon>Alteromonadaceae</taxon>
        <taxon>Alteromonas/Salinimonas group</taxon>
        <taxon>Alteromonas</taxon>
    </lineage>
</organism>
<dbReference type="Gene3D" id="3.40.630.30">
    <property type="match status" value="1"/>
</dbReference>
<evidence type="ECO:0000259" key="1">
    <source>
        <dbReference type="PROSITE" id="PS51186"/>
    </source>
</evidence>
<dbReference type="RefSeq" id="WP_105935900.1">
    <property type="nucleotide sequence ID" value="NZ_PVNP01000192.1"/>
</dbReference>
<accession>A0A2S9V6V9</accession>
<dbReference type="OrthoDB" id="9801656at2"/>
<dbReference type="GO" id="GO:0016747">
    <property type="term" value="F:acyltransferase activity, transferring groups other than amino-acyl groups"/>
    <property type="evidence" value="ECO:0007669"/>
    <property type="project" value="InterPro"/>
</dbReference>
<sequence>MITLRAFAPADVPELVKLLNDEAVTRFLSTKIPQPYTQDDATWWVEEGSLLAMNRAIEFNGKLAGCIGVNRGEFEYVRSGELGYWLGGGFWQRGIASAAVRQMITQVFEDTDIERLFATVFSGNQASMALLRKVGFAEEAVLQRAIFKNGQFHNSHIFSLLKQA</sequence>
<dbReference type="InterPro" id="IPR000182">
    <property type="entry name" value="GNAT_dom"/>
</dbReference>
<dbReference type="SUPFAM" id="SSF55729">
    <property type="entry name" value="Acyl-CoA N-acyltransferases (Nat)"/>
    <property type="match status" value="1"/>
</dbReference>
<dbReference type="InterPro" id="IPR016181">
    <property type="entry name" value="Acyl_CoA_acyltransferase"/>
</dbReference>
<proteinExistence type="predicted"/>